<reference evidence="4 5" key="1">
    <citation type="submission" date="2023-07" db="EMBL/GenBank/DDBJ databases">
        <title>Sorghum-associated microbial communities from plants grown in Nebraska, USA.</title>
        <authorList>
            <person name="Schachtman D."/>
        </authorList>
    </citation>
    <scope>NUCLEOTIDE SEQUENCE [LARGE SCALE GENOMIC DNA]</scope>
    <source>
        <strain evidence="4 5">2980</strain>
    </source>
</reference>
<evidence type="ECO:0000259" key="3">
    <source>
        <dbReference type="Pfam" id="PF17853"/>
    </source>
</evidence>
<protein>
    <recommendedName>
        <fullName evidence="6">PucR family transcriptional regulator</fullName>
    </recommendedName>
</protein>
<dbReference type="EMBL" id="JAVDUM010000001">
    <property type="protein sequence ID" value="MDR6865798.1"/>
    <property type="molecule type" value="Genomic_DNA"/>
</dbReference>
<feature type="domain" description="CdaR GGDEF-like" evidence="3">
    <location>
        <begin position="273"/>
        <end position="394"/>
    </location>
</feature>
<name>A0ABU1S855_9MICO</name>
<dbReference type="InterPro" id="IPR042070">
    <property type="entry name" value="PucR_C-HTH_sf"/>
</dbReference>
<evidence type="ECO:0008006" key="6">
    <source>
        <dbReference type="Google" id="ProtNLM"/>
    </source>
</evidence>
<comment type="similarity">
    <text evidence="1">Belongs to the CdaR family.</text>
</comment>
<dbReference type="RefSeq" id="WP_310016932.1">
    <property type="nucleotide sequence ID" value="NZ_JAVDUM010000001.1"/>
</dbReference>
<organism evidence="4 5">
    <name type="scientific">Microbacterium resistens</name>
    <dbReference type="NCBI Taxonomy" id="156977"/>
    <lineage>
        <taxon>Bacteria</taxon>
        <taxon>Bacillati</taxon>
        <taxon>Actinomycetota</taxon>
        <taxon>Actinomycetes</taxon>
        <taxon>Micrococcales</taxon>
        <taxon>Microbacteriaceae</taxon>
        <taxon>Microbacterium</taxon>
    </lineage>
</organism>
<dbReference type="InterPro" id="IPR051448">
    <property type="entry name" value="CdaR-like_regulators"/>
</dbReference>
<sequence>MSAALSLSNLLAHPDAGGLRHVAGPRDAEWLTVRVETAENDLPAAEGGDGLAILMASSPPSPWQQDAMLRRVHERGYRGLAMPGASDLDPGSLRLAGRLGLCLIDVARPIALAKVCWMIVEAQDALILGHVRKVAQSFEYPAHDLPDLLRQVSANLGYAIALVDGTGVLHQAGGELEDDLFAMIEGRPWVDLARVGTRAAASVRVDSPSRAGLRLVVFGDGLGETQLAALSVAAEVAMPAVAARILIDEVDEVNDVSASSALLRDFADARGLPDAEVERRMSERGWRTAGHHLGFRMMGRGRLDPLQLLRGVRAGIGAIGADAQVTTAGRGVSGWLTFPSPPEPALVERHVRALRALHLETGRTFAIATGVGSLQHGPRGLSTTLDEAADAARIAASRSATGWFVRVDSLGLEQLLLAWTDNDTFVPAASSLLAPLREGTGDLLRTLSAYLDHESSLVATADALGLHRNTVALRIRRVQELLGVDLADPETRLAVHLACRAVLSRRTPAPPL</sequence>
<keyword evidence="5" id="KW-1185">Reference proteome</keyword>
<comment type="caution">
    <text evidence="4">The sequence shown here is derived from an EMBL/GenBank/DDBJ whole genome shotgun (WGS) entry which is preliminary data.</text>
</comment>
<dbReference type="PANTHER" id="PTHR33744">
    <property type="entry name" value="CARBOHYDRATE DIACID REGULATOR"/>
    <property type="match status" value="1"/>
</dbReference>
<dbReference type="Proteomes" id="UP001259347">
    <property type="component" value="Unassembled WGS sequence"/>
</dbReference>
<evidence type="ECO:0000256" key="1">
    <source>
        <dbReference type="ARBA" id="ARBA00006754"/>
    </source>
</evidence>
<dbReference type="InterPro" id="IPR025736">
    <property type="entry name" value="PucR_C-HTH_dom"/>
</dbReference>
<evidence type="ECO:0000313" key="5">
    <source>
        <dbReference type="Proteomes" id="UP001259347"/>
    </source>
</evidence>
<dbReference type="Pfam" id="PF17853">
    <property type="entry name" value="GGDEF_2"/>
    <property type="match status" value="1"/>
</dbReference>
<evidence type="ECO:0000259" key="2">
    <source>
        <dbReference type="Pfam" id="PF13556"/>
    </source>
</evidence>
<dbReference type="Pfam" id="PF13556">
    <property type="entry name" value="HTH_30"/>
    <property type="match status" value="1"/>
</dbReference>
<proteinExistence type="inferred from homology"/>
<accession>A0ABU1S855</accession>
<evidence type="ECO:0000313" key="4">
    <source>
        <dbReference type="EMBL" id="MDR6865798.1"/>
    </source>
</evidence>
<dbReference type="InterPro" id="IPR041522">
    <property type="entry name" value="CdaR_GGDEF"/>
</dbReference>
<dbReference type="PANTHER" id="PTHR33744:SF1">
    <property type="entry name" value="DNA-BINDING TRANSCRIPTIONAL ACTIVATOR ADER"/>
    <property type="match status" value="1"/>
</dbReference>
<gene>
    <name evidence="4" type="ORF">J2Y69_000380</name>
</gene>
<feature type="domain" description="PucR C-terminal helix-turn-helix" evidence="2">
    <location>
        <begin position="443"/>
        <end position="501"/>
    </location>
</feature>
<dbReference type="Gene3D" id="1.10.10.2840">
    <property type="entry name" value="PucR C-terminal helix-turn-helix domain"/>
    <property type="match status" value="1"/>
</dbReference>